<organism evidence="1 2">
    <name type="scientific">Prevotella corporis</name>
    <dbReference type="NCBI Taxonomy" id="28128"/>
    <lineage>
        <taxon>Bacteria</taxon>
        <taxon>Pseudomonadati</taxon>
        <taxon>Bacteroidota</taxon>
        <taxon>Bacteroidia</taxon>
        <taxon>Bacteroidales</taxon>
        <taxon>Prevotellaceae</taxon>
        <taxon>Prevotella</taxon>
    </lineage>
</organism>
<sequence>MELMPHVFFRIMMFMKLYAFGKCTGITFVDSIPHTYGKGLLS</sequence>
<comment type="caution">
    <text evidence="1">The sequence shown here is derived from an EMBL/GenBank/DDBJ whole genome shotgun (WGS) entry which is preliminary data.</text>
</comment>
<name>A0A133PYS6_9BACT</name>
<proteinExistence type="predicted"/>
<gene>
    <name evidence="1" type="ORF">HMPREF3226_02050</name>
</gene>
<dbReference type="EMBL" id="LRQG01000185">
    <property type="protein sequence ID" value="KXA35363.1"/>
    <property type="molecule type" value="Genomic_DNA"/>
</dbReference>
<dbReference type="Proteomes" id="UP000070533">
    <property type="component" value="Unassembled WGS sequence"/>
</dbReference>
<keyword evidence="2" id="KW-1185">Reference proteome</keyword>
<dbReference type="PATRIC" id="fig|28128.5.peg.2112"/>
<accession>A0A133PYS6</accession>
<protein>
    <submittedName>
        <fullName evidence="1">Uncharacterized protein</fullName>
    </submittedName>
</protein>
<evidence type="ECO:0000313" key="1">
    <source>
        <dbReference type="EMBL" id="KXA35363.1"/>
    </source>
</evidence>
<dbReference type="STRING" id="28128.HMPREF3226_02050"/>
<reference evidence="2" key="1">
    <citation type="submission" date="2016-01" db="EMBL/GenBank/DDBJ databases">
        <authorList>
            <person name="Mitreva M."/>
            <person name="Pepin K.H."/>
            <person name="Mihindukulasuriya K.A."/>
            <person name="Fulton R."/>
            <person name="Fronick C."/>
            <person name="O'Laughlin M."/>
            <person name="Miner T."/>
            <person name="Herter B."/>
            <person name="Rosa B.A."/>
            <person name="Cordes M."/>
            <person name="Tomlinson C."/>
            <person name="Wollam A."/>
            <person name="Palsikar V.B."/>
            <person name="Mardis E.R."/>
            <person name="Wilson R.K."/>
        </authorList>
    </citation>
    <scope>NUCLEOTIDE SEQUENCE [LARGE SCALE GENOMIC DNA]</scope>
    <source>
        <strain evidence="2">MJR7716</strain>
    </source>
</reference>
<dbReference type="AlphaFoldDB" id="A0A133PYS6"/>
<evidence type="ECO:0000313" key="2">
    <source>
        <dbReference type="Proteomes" id="UP000070533"/>
    </source>
</evidence>